<evidence type="ECO:0000313" key="3">
    <source>
        <dbReference type="WBParaSite" id="Csp11.Scaffold630.g19885.t1"/>
    </source>
</evidence>
<protein>
    <submittedName>
        <fullName evidence="3">FBA_2 domain-containing protein</fullName>
    </submittedName>
</protein>
<dbReference type="WBParaSite" id="Csp11.Scaffold630.g19885.t1">
    <property type="protein sequence ID" value="Csp11.Scaffold630.g19885.t1"/>
    <property type="gene ID" value="Csp11.Scaffold630.g19885"/>
</dbReference>
<feature type="domain" description="Sdz-33 F-box" evidence="1">
    <location>
        <begin position="129"/>
        <end position="196"/>
    </location>
</feature>
<dbReference type="Proteomes" id="UP000095282">
    <property type="component" value="Unplaced"/>
</dbReference>
<reference evidence="3" key="1">
    <citation type="submission" date="2016-11" db="UniProtKB">
        <authorList>
            <consortium name="WormBaseParasite"/>
        </authorList>
    </citation>
    <scope>IDENTIFICATION</scope>
</reference>
<dbReference type="PANTHER" id="PTHR21503:SF48">
    <property type="entry name" value="F-BOX ASSOCIATED DOMAIN-CONTAINING PROTEIN-RELATED"/>
    <property type="match status" value="1"/>
</dbReference>
<evidence type="ECO:0000313" key="2">
    <source>
        <dbReference type="Proteomes" id="UP000095282"/>
    </source>
</evidence>
<dbReference type="InterPro" id="IPR012885">
    <property type="entry name" value="F-box_Sdz-33"/>
</dbReference>
<dbReference type="AlphaFoldDB" id="A0A1I7UVX7"/>
<name>A0A1I7UVX7_9PELO</name>
<proteinExistence type="predicted"/>
<organism evidence="2 3">
    <name type="scientific">Caenorhabditis tropicalis</name>
    <dbReference type="NCBI Taxonomy" id="1561998"/>
    <lineage>
        <taxon>Eukaryota</taxon>
        <taxon>Metazoa</taxon>
        <taxon>Ecdysozoa</taxon>
        <taxon>Nematoda</taxon>
        <taxon>Chromadorea</taxon>
        <taxon>Rhabditida</taxon>
        <taxon>Rhabditina</taxon>
        <taxon>Rhabditomorpha</taxon>
        <taxon>Rhabditoidea</taxon>
        <taxon>Rhabditidae</taxon>
        <taxon>Peloderinae</taxon>
        <taxon>Caenorhabditis</taxon>
    </lineage>
</organism>
<dbReference type="PANTHER" id="PTHR21503">
    <property type="entry name" value="F-BOX-CONTAINING HYPOTHETICAL PROTEIN C.ELEGANS"/>
    <property type="match status" value="1"/>
</dbReference>
<evidence type="ECO:0000259" key="1">
    <source>
        <dbReference type="Pfam" id="PF07735"/>
    </source>
</evidence>
<accession>A0A1I7UVX7</accession>
<sequence>MPNIPVFCFPVLKANKTTPSSNPVETVMIGGHRVPVKIETDKNGEEYLETYWDDENLGLTMIADYVCDLYRFDLFSILLLKEDLELFHWLHNRQSFMNVSENHQISNGGYNTSSSDSEFLEIDSNVRENIGIGNFNRELELVRFFNCPWITIEDLMTVDARRIKVVAGKLFTNQDVNRFLKHWMRGGSPRLKQIKIDVESEWNEEAFLEGINVQKAIPGERFYKG</sequence>
<keyword evidence="2" id="KW-1185">Reference proteome</keyword>
<dbReference type="Pfam" id="PF07735">
    <property type="entry name" value="FBA_2"/>
    <property type="match status" value="1"/>
</dbReference>